<evidence type="ECO:0000259" key="6">
    <source>
        <dbReference type="PROSITE" id="PS50404"/>
    </source>
</evidence>
<gene>
    <name evidence="8" type="ORF">Dbus_chr2Rg29</name>
    <name evidence="9" type="ORF">Dbus_chr2Rg339</name>
</gene>
<dbReference type="EMBL" id="CP012524">
    <property type="protein sequence ID" value="ALC40760.1"/>
    <property type="molecule type" value="Genomic_DNA"/>
</dbReference>
<dbReference type="PROSITE" id="PS50404">
    <property type="entry name" value="GST_NTER"/>
    <property type="match status" value="1"/>
</dbReference>
<dbReference type="GO" id="GO:0005737">
    <property type="term" value="C:cytoplasm"/>
    <property type="evidence" value="ECO:0007669"/>
    <property type="project" value="UniProtKB-SubCell"/>
</dbReference>
<dbReference type="InterPro" id="IPR004045">
    <property type="entry name" value="Glutathione_S-Trfase_N"/>
</dbReference>
<dbReference type="InterPro" id="IPR040077">
    <property type="entry name" value="GST_C_Theta"/>
</dbReference>
<evidence type="ECO:0000256" key="1">
    <source>
        <dbReference type="ARBA" id="ARBA00004496"/>
    </source>
</evidence>
<dbReference type="STRING" id="30019.A0A0M4EF52"/>
<dbReference type="SMR" id="A0A0M4EF52"/>
<feature type="domain" description="GST N-terminal" evidence="6">
    <location>
        <begin position="3"/>
        <end position="84"/>
    </location>
</feature>
<evidence type="ECO:0000313" key="9">
    <source>
        <dbReference type="EMBL" id="ALC40760.1"/>
    </source>
</evidence>
<name>A0A0M4EF52_DROBS</name>
<keyword evidence="3" id="KW-0963">Cytoplasm</keyword>
<dbReference type="InterPro" id="IPR040075">
    <property type="entry name" value="GST_N_Theta"/>
</dbReference>
<sequence length="228" mass="26597">MAKSIKFYYDFLSPPSRALWLGLKLSKATFEDCPVALRKREQLTDEYKKINRFQKVPALVDGDFHMGESIAMTRYLADKGQISQQLYPKDLQARARVDEFLEWQHLNLRMACGKYFRDAWLLPINGIAPKPKADKIDQYIKDVETNLELLERFWLDKGFLNGDKLTIADLFGSVEIEQIKLCMYNVSEKRFPKVAKWLEQVREAANPYHDFAHEFVNKKSKQAAQAKL</sequence>
<dbReference type="SFLD" id="SFLDG00358">
    <property type="entry name" value="Main_(cytGST)"/>
    <property type="match status" value="1"/>
</dbReference>
<dbReference type="GO" id="GO:0006749">
    <property type="term" value="P:glutathione metabolic process"/>
    <property type="evidence" value="ECO:0007669"/>
    <property type="project" value="TreeGrafter"/>
</dbReference>
<dbReference type="PANTHER" id="PTHR43917">
    <property type="match status" value="1"/>
</dbReference>
<dbReference type="PROSITE" id="PS50405">
    <property type="entry name" value="GST_CTER"/>
    <property type="match status" value="1"/>
</dbReference>
<dbReference type="CDD" id="cd03050">
    <property type="entry name" value="GST_N_Theta"/>
    <property type="match status" value="1"/>
</dbReference>
<comment type="similarity">
    <text evidence="2">Belongs to the GST superfamily. Theta family.</text>
</comment>
<organism evidence="9 10">
    <name type="scientific">Drosophila busckii</name>
    <name type="common">Fruit fly</name>
    <dbReference type="NCBI Taxonomy" id="30019"/>
    <lineage>
        <taxon>Eukaryota</taxon>
        <taxon>Metazoa</taxon>
        <taxon>Ecdysozoa</taxon>
        <taxon>Arthropoda</taxon>
        <taxon>Hexapoda</taxon>
        <taxon>Insecta</taxon>
        <taxon>Pterygota</taxon>
        <taxon>Neoptera</taxon>
        <taxon>Endopterygota</taxon>
        <taxon>Diptera</taxon>
        <taxon>Brachycera</taxon>
        <taxon>Muscomorpha</taxon>
        <taxon>Ephydroidea</taxon>
        <taxon>Drosophilidae</taxon>
        <taxon>Drosophila</taxon>
    </lineage>
</organism>
<dbReference type="InterPro" id="IPR004046">
    <property type="entry name" value="GST_C"/>
</dbReference>
<dbReference type="FunFam" id="1.20.1050.10:FF:000039">
    <property type="entry name" value="Glutathione S-transferase theta-1"/>
    <property type="match status" value="1"/>
</dbReference>
<dbReference type="InterPro" id="IPR040079">
    <property type="entry name" value="Glutathione_S-Trfase"/>
</dbReference>
<evidence type="ECO:0000259" key="7">
    <source>
        <dbReference type="PROSITE" id="PS50405"/>
    </source>
</evidence>
<keyword evidence="10" id="KW-1185">Reference proteome</keyword>
<protein>
    <submittedName>
        <fullName evidence="9">CG30000</fullName>
    </submittedName>
</protein>
<evidence type="ECO:0000313" key="10">
    <source>
        <dbReference type="Proteomes" id="UP000494163"/>
    </source>
</evidence>
<dbReference type="SFLD" id="SFLDS00019">
    <property type="entry name" value="Glutathione_Transferase_(cytos"/>
    <property type="match status" value="1"/>
</dbReference>
<comment type="catalytic activity">
    <reaction evidence="5">
        <text>RX + glutathione = an S-substituted glutathione + a halide anion + H(+)</text>
        <dbReference type="Rhea" id="RHEA:16437"/>
        <dbReference type="ChEBI" id="CHEBI:15378"/>
        <dbReference type="ChEBI" id="CHEBI:16042"/>
        <dbReference type="ChEBI" id="CHEBI:17792"/>
        <dbReference type="ChEBI" id="CHEBI:57925"/>
        <dbReference type="ChEBI" id="CHEBI:90779"/>
        <dbReference type="EC" id="2.5.1.18"/>
    </reaction>
</comment>
<dbReference type="SFLD" id="SFLDG01153">
    <property type="entry name" value="Main.4:_Theta-like"/>
    <property type="match status" value="1"/>
</dbReference>
<keyword evidence="4" id="KW-0808">Transferase</keyword>
<dbReference type="OMA" id="WKSRVQS"/>
<dbReference type="Gene3D" id="3.40.30.10">
    <property type="entry name" value="Glutaredoxin"/>
    <property type="match status" value="1"/>
</dbReference>
<evidence type="ECO:0000256" key="3">
    <source>
        <dbReference type="ARBA" id="ARBA00022490"/>
    </source>
</evidence>
<evidence type="ECO:0000256" key="4">
    <source>
        <dbReference type="ARBA" id="ARBA00022679"/>
    </source>
</evidence>
<accession>A0A0M4EF52</accession>
<dbReference type="Pfam" id="PF14497">
    <property type="entry name" value="GST_C_3"/>
    <property type="match status" value="1"/>
</dbReference>
<evidence type="ECO:0000256" key="2">
    <source>
        <dbReference type="ARBA" id="ARBA00009899"/>
    </source>
</evidence>
<dbReference type="InterPro" id="IPR051369">
    <property type="entry name" value="GST_Theta"/>
</dbReference>
<reference evidence="9 10" key="1">
    <citation type="submission" date="2015-08" db="EMBL/GenBank/DDBJ databases">
        <title>Ancestral chromatin configuration constrains chromatin evolution on differentiating sex chromosomes in Drosophila.</title>
        <authorList>
            <person name="Zhou Q."/>
            <person name="Bachtrog D."/>
        </authorList>
    </citation>
    <scope>NUCLEOTIDE SEQUENCE [LARGE SCALE GENOMIC DNA]</scope>
    <source>
        <tissue evidence="9">Whole larvae</tissue>
    </source>
</reference>
<proteinExistence type="inferred from homology"/>
<dbReference type="SUPFAM" id="SSF52833">
    <property type="entry name" value="Thioredoxin-like"/>
    <property type="match status" value="1"/>
</dbReference>
<dbReference type="Proteomes" id="UP000494163">
    <property type="component" value="Chromosome 2R"/>
</dbReference>
<dbReference type="OrthoDB" id="422574at2759"/>
<evidence type="ECO:0000256" key="5">
    <source>
        <dbReference type="ARBA" id="ARBA00047960"/>
    </source>
</evidence>
<feature type="domain" description="GST C-terminal" evidence="7">
    <location>
        <begin position="90"/>
        <end position="220"/>
    </location>
</feature>
<dbReference type="SUPFAM" id="SSF47616">
    <property type="entry name" value="GST C-terminal domain-like"/>
    <property type="match status" value="1"/>
</dbReference>
<dbReference type="GO" id="GO:0004364">
    <property type="term" value="F:glutathione transferase activity"/>
    <property type="evidence" value="ECO:0007669"/>
    <property type="project" value="UniProtKB-EC"/>
</dbReference>
<dbReference type="AlphaFoldDB" id="A0A0M4EF52"/>
<dbReference type="InterPro" id="IPR036282">
    <property type="entry name" value="Glutathione-S-Trfase_C_sf"/>
</dbReference>
<dbReference type="InterPro" id="IPR036249">
    <property type="entry name" value="Thioredoxin-like_sf"/>
</dbReference>
<comment type="subcellular location">
    <subcellularLocation>
        <location evidence="1">Cytoplasm</location>
    </subcellularLocation>
</comment>
<dbReference type="InterPro" id="IPR010987">
    <property type="entry name" value="Glutathione-S-Trfase_C-like"/>
</dbReference>
<dbReference type="Pfam" id="PF02798">
    <property type="entry name" value="GST_N"/>
    <property type="match status" value="1"/>
</dbReference>
<dbReference type="PANTHER" id="PTHR43917:SF8">
    <property type="entry name" value="GH16740P-RELATED"/>
    <property type="match status" value="1"/>
</dbReference>
<dbReference type="EMBL" id="CP012524">
    <property type="protein sequence ID" value="ALC40450.1"/>
    <property type="molecule type" value="Genomic_DNA"/>
</dbReference>
<evidence type="ECO:0000313" key="8">
    <source>
        <dbReference type="EMBL" id="ALC40450.1"/>
    </source>
</evidence>
<dbReference type="Gene3D" id="1.20.1050.10">
    <property type="match status" value="1"/>
</dbReference>
<dbReference type="CDD" id="cd03183">
    <property type="entry name" value="GST_C_Theta"/>
    <property type="match status" value="1"/>
</dbReference>